<keyword evidence="2" id="KW-0413">Isomerase</keyword>
<dbReference type="Proteomes" id="UP000183299">
    <property type="component" value="Unassembled WGS sequence"/>
</dbReference>
<dbReference type="STRING" id="576117.SAMN04488138_105173"/>
<protein>
    <submittedName>
        <fullName evidence="3">Mannose or cellobiose epimerase, N-acyl-D-glucosamine 2-epimerase family</fullName>
    </submittedName>
</protein>
<dbReference type="AlphaFoldDB" id="A0A1I3RM28"/>
<dbReference type="InterPro" id="IPR012341">
    <property type="entry name" value="6hp_glycosidase-like_sf"/>
</dbReference>
<dbReference type="Pfam" id="PF07221">
    <property type="entry name" value="GlcNAc_2-epim"/>
    <property type="match status" value="1"/>
</dbReference>
<proteinExistence type="inferred from homology"/>
<organism evidence="3 4">
    <name type="scientific">Celeribacter halophilus</name>
    <dbReference type="NCBI Taxonomy" id="576117"/>
    <lineage>
        <taxon>Bacteria</taxon>
        <taxon>Pseudomonadati</taxon>
        <taxon>Pseudomonadota</taxon>
        <taxon>Alphaproteobacteria</taxon>
        <taxon>Rhodobacterales</taxon>
        <taxon>Roseobacteraceae</taxon>
        <taxon>Celeribacter</taxon>
    </lineage>
</organism>
<reference evidence="3" key="1">
    <citation type="submission" date="2016-10" db="EMBL/GenBank/DDBJ databases">
        <authorList>
            <person name="de Groot N.N."/>
        </authorList>
    </citation>
    <scope>NUCLEOTIDE SEQUENCE [LARGE SCALE GENOMIC DNA]</scope>
    <source>
        <strain evidence="3">CGMCC 1.8891</strain>
    </source>
</reference>
<evidence type="ECO:0000313" key="3">
    <source>
        <dbReference type="EMBL" id="SFJ47298.1"/>
    </source>
</evidence>
<dbReference type="Gene3D" id="1.50.10.10">
    <property type="match status" value="1"/>
</dbReference>
<dbReference type="RefSeq" id="WP_066599651.1">
    <property type="nucleotide sequence ID" value="NZ_FORY01000005.1"/>
</dbReference>
<evidence type="ECO:0000256" key="2">
    <source>
        <dbReference type="ARBA" id="ARBA00023235"/>
    </source>
</evidence>
<accession>A0A1I3RM28</accession>
<comment type="similarity">
    <text evidence="1">Belongs to the N-acylglucosamine 2-epimerase family.</text>
</comment>
<dbReference type="SUPFAM" id="SSF48208">
    <property type="entry name" value="Six-hairpin glycosidases"/>
    <property type="match status" value="1"/>
</dbReference>
<evidence type="ECO:0000313" key="4">
    <source>
        <dbReference type="Proteomes" id="UP000183299"/>
    </source>
</evidence>
<dbReference type="InterPro" id="IPR010819">
    <property type="entry name" value="AGE/CE"/>
</dbReference>
<dbReference type="InterPro" id="IPR008928">
    <property type="entry name" value="6-hairpin_glycosidase_sf"/>
</dbReference>
<name>A0A1I3RM28_9RHOB</name>
<dbReference type="EMBL" id="FORY01000005">
    <property type="protein sequence ID" value="SFJ47298.1"/>
    <property type="molecule type" value="Genomic_DNA"/>
</dbReference>
<keyword evidence="4" id="KW-1185">Reference proteome</keyword>
<dbReference type="GeneID" id="98664836"/>
<sequence length="415" mass="46606">MSDTIAHDASVIGPDDPAAFWIDTQEHRSGLRADAGRQLDFFRKSFRPEGGFYQLDADGAPLRDLPQELFATTRMVHSYALGALFGFDDCEQMIDHGLKFITKAHRDPVHGGYLWSLRHGEICNDQKLAYGHAFVLLAAASAMQAGHPDARPLLDDITSVLLERFWEDDAGLFADEANRDWTPFSTYRGFNANMHATEALLTAFEATGDTLYLDMAGRILDFFVRQKAAANDFRIPEHYTKDWAVDHNYSGDPMFRPSGTTPGHSFELARLLLQYWDLSGRKDDDAPALARSLVERALADGWESTSGGIIYTVDYNGKPSETARYWWPVAEAIGVFAALIKLEHRASDEGWYRRLWSFAETSFIDRKTGGWYPEIDANGAHTDHQFIGKPDIYHALQADLFPLSPKLSNIMQTGD</sequence>
<dbReference type="PANTHER" id="PTHR15108">
    <property type="entry name" value="N-ACYLGLUCOSAMINE-2-EPIMERASE"/>
    <property type="match status" value="1"/>
</dbReference>
<dbReference type="OrthoDB" id="9806359at2"/>
<dbReference type="GO" id="GO:0016853">
    <property type="term" value="F:isomerase activity"/>
    <property type="evidence" value="ECO:0007669"/>
    <property type="project" value="UniProtKB-KW"/>
</dbReference>
<dbReference type="GO" id="GO:0005975">
    <property type="term" value="P:carbohydrate metabolic process"/>
    <property type="evidence" value="ECO:0007669"/>
    <property type="project" value="InterPro"/>
</dbReference>
<gene>
    <name evidence="3" type="ORF">SAMN04488138_105173</name>
</gene>
<evidence type="ECO:0000256" key="1">
    <source>
        <dbReference type="ARBA" id="ARBA00008558"/>
    </source>
</evidence>